<comment type="caution">
    <text evidence="1">The sequence shown here is derived from an EMBL/GenBank/DDBJ whole genome shotgun (WGS) entry which is preliminary data.</text>
</comment>
<evidence type="ECO:0008006" key="3">
    <source>
        <dbReference type="Google" id="ProtNLM"/>
    </source>
</evidence>
<gene>
    <name evidence="1" type="ORF">HEQ75_26365</name>
</gene>
<proteinExistence type="predicted"/>
<dbReference type="InterPro" id="IPR036928">
    <property type="entry name" value="AS_sf"/>
</dbReference>
<feature type="non-terminal residue" evidence="1">
    <location>
        <position position="1"/>
    </location>
</feature>
<accession>A0ABX1EFB6</accession>
<dbReference type="Gene3D" id="3.90.1300.10">
    <property type="entry name" value="Amidase signature (AS) domain"/>
    <property type="match status" value="1"/>
</dbReference>
<name>A0ABX1EFB6_9PROT</name>
<sequence length="129" mass="12785">PQARADGAAFAAALRAVLARCGAQAVVTPGWPFAAPPVAATTVAVEGRLVPLDPLRSLFMRTANAAGAPALVLPAGIYPAAGVPFGLHLLGAAGTDGALLALARRVEAALPRSPSPPVARHPSGSTNLT</sequence>
<organism evidence="1 2">
    <name type="scientific">Falsiroseomonas selenitidurans</name>
    <dbReference type="NCBI Taxonomy" id="2716335"/>
    <lineage>
        <taxon>Bacteria</taxon>
        <taxon>Pseudomonadati</taxon>
        <taxon>Pseudomonadota</taxon>
        <taxon>Alphaproteobacteria</taxon>
        <taxon>Acetobacterales</taxon>
        <taxon>Roseomonadaceae</taxon>
        <taxon>Falsiroseomonas</taxon>
    </lineage>
</organism>
<evidence type="ECO:0000313" key="1">
    <source>
        <dbReference type="EMBL" id="NKC34403.1"/>
    </source>
</evidence>
<dbReference type="SUPFAM" id="SSF75304">
    <property type="entry name" value="Amidase signature (AS) enzymes"/>
    <property type="match status" value="1"/>
</dbReference>
<dbReference type="EMBL" id="JAAVNE010000082">
    <property type="protein sequence ID" value="NKC34403.1"/>
    <property type="molecule type" value="Genomic_DNA"/>
</dbReference>
<protein>
    <recommendedName>
        <fullName evidence="3">Amidase</fullName>
    </recommendedName>
</protein>
<keyword evidence="2" id="KW-1185">Reference proteome</keyword>
<dbReference type="Proteomes" id="UP000787635">
    <property type="component" value="Unassembled WGS sequence"/>
</dbReference>
<evidence type="ECO:0000313" key="2">
    <source>
        <dbReference type="Proteomes" id="UP000787635"/>
    </source>
</evidence>
<reference evidence="1 2" key="1">
    <citation type="submission" date="2020-03" db="EMBL/GenBank/DDBJ databases">
        <title>Roseomonas selenitidurans sp. nov. isolated from urban soil.</title>
        <authorList>
            <person name="Liu H."/>
        </authorList>
    </citation>
    <scope>NUCLEOTIDE SEQUENCE [LARGE SCALE GENOMIC DNA]</scope>
    <source>
        <strain evidence="1 2">BU-1</strain>
    </source>
</reference>